<feature type="transmembrane region" description="Helical" evidence="1">
    <location>
        <begin position="95"/>
        <end position="114"/>
    </location>
</feature>
<dbReference type="RefSeq" id="WP_206857622.1">
    <property type="nucleotide sequence ID" value="NZ_CP147250.1"/>
</dbReference>
<reference evidence="3 4" key="1">
    <citation type="submission" date="2021-03" db="EMBL/GenBank/DDBJ databases">
        <authorList>
            <person name="Gilmore M.S."/>
            <person name="Schwartzman J."/>
            <person name="Van Tyne D."/>
            <person name="Martin M."/>
            <person name="Earl A.M."/>
            <person name="Manson A.L."/>
            <person name="Straub T."/>
            <person name="Salamzade R."/>
            <person name="Saavedra J."/>
            <person name="Lebreton F."/>
            <person name="Prichula J."/>
            <person name="Schaufler K."/>
            <person name="Gaca A."/>
            <person name="Sgardioli B."/>
            <person name="Wagenaar J."/>
            <person name="Strong T."/>
        </authorList>
    </citation>
    <scope>NUCLEOTIDE SEQUENCE [LARGE SCALE GENOMIC DNA]</scope>
    <source>
        <strain evidence="3 4">DIV1094</strain>
    </source>
</reference>
<dbReference type="Proteomes" id="UP000664360">
    <property type="component" value="Chromosome"/>
</dbReference>
<protein>
    <submittedName>
        <fullName evidence="3">Leader peptidase (Prepilin peptidase)/N-methyltransferase</fullName>
    </submittedName>
</protein>
<organism evidence="3 4">
    <name type="scientific">Candidatus Enterococcus mangumiae</name>
    <dbReference type="NCBI Taxonomy" id="2230878"/>
    <lineage>
        <taxon>Bacteria</taxon>
        <taxon>Bacillati</taxon>
        <taxon>Bacillota</taxon>
        <taxon>Bacilli</taxon>
        <taxon>Lactobacillales</taxon>
        <taxon>Enterococcaceae</taxon>
        <taxon>Enterococcus</taxon>
    </lineage>
</organism>
<keyword evidence="1" id="KW-0812">Transmembrane</keyword>
<reference evidence="3 4" key="2">
    <citation type="submission" date="2024-03" db="EMBL/GenBank/DDBJ databases">
        <title>The Genome Sequence of Enterococcus sp. DIV1094.</title>
        <authorList>
            <consortium name="The Broad Institute Genomics Platform"/>
            <consortium name="The Broad Institute Microbial Omics Core"/>
            <consortium name="The Broad Institute Genomic Center for Infectious Diseases"/>
            <person name="Earl A."/>
            <person name="Manson A."/>
            <person name="Gilmore M."/>
            <person name="Schwartman J."/>
            <person name="Shea T."/>
            <person name="Abouelleil A."/>
            <person name="Cao P."/>
            <person name="Chapman S."/>
            <person name="Cusick C."/>
            <person name="Young S."/>
            <person name="Neafsey D."/>
            <person name="Nusbaum C."/>
            <person name="Birren B."/>
        </authorList>
    </citation>
    <scope>NUCLEOTIDE SEQUENCE [LARGE SCALE GENOMIC DNA]</scope>
    <source>
        <strain evidence="3 4">DIV1094</strain>
    </source>
</reference>
<feature type="transmembrane region" description="Helical" evidence="1">
    <location>
        <begin position="179"/>
        <end position="200"/>
    </location>
</feature>
<keyword evidence="1" id="KW-1133">Transmembrane helix</keyword>
<evidence type="ECO:0000313" key="3">
    <source>
        <dbReference type="EMBL" id="WYJ79581.1"/>
    </source>
</evidence>
<dbReference type="InterPro" id="IPR010627">
    <property type="entry name" value="Prepilin_pept_A24_N"/>
</dbReference>
<feature type="domain" description="Prepilin peptidase A24 N-terminal" evidence="2">
    <location>
        <begin position="6"/>
        <end position="85"/>
    </location>
</feature>
<evidence type="ECO:0000313" key="4">
    <source>
        <dbReference type="Proteomes" id="UP000664360"/>
    </source>
</evidence>
<feature type="transmembrane region" description="Helical" evidence="1">
    <location>
        <begin position="126"/>
        <end position="152"/>
    </location>
</feature>
<dbReference type="PANTHER" id="PTHR30487:SF0">
    <property type="entry name" value="PREPILIN LEADER PEPTIDASE_N-METHYLTRANSFERASE-RELATED"/>
    <property type="match status" value="1"/>
</dbReference>
<proteinExistence type="predicted"/>
<evidence type="ECO:0000256" key="1">
    <source>
        <dbReference type="SAM" id="Phobius"/>
    </source>
</evidence>
<keyword evidence="1" id="KW-0472">Membrane</keyword>
<accession>A0ABZ2SYS0</accession>
<dbReference type="Pfam" id="PF06750">
    <property type="entry name" value="A24_N_bact"/>
    <property type="match status" value="1"/>
</dbReference>
<name>A0ABZ2SYS0_9ENTE</name>
<sequence length="224" mass="25703">MFLYFIIGCCFGSFLCLVAQRVPQDLSIISPRSHCVNCQQTLRWYELIPLLSIVIQRFRCHSCQARLSPIYPLAELTSGALFMYAGTYSTETVHLIWLAIAFLFSLMDIFHLAIDTRIFYFSWTFLWVYWLLTAQFQVGTSFVFSLITFGLLRYGQAYLGAGDTLLLLSWSGGLTSSQLIMLLFIASCLGISYFGLTALLHKKRKQLPFIPFLSIALWLILHFR</sequence>
<keyword evidence="4" id="KW-1185">Reference proteome</keyword>
<evidence type="ECO:0000259" key="2">
    <source>
        <dbReference type="Pfam" id="PF06750"/>
    </source>
</evidence>
<feature type="transmembrane region" description="Helical" evidence="1">
    <location>
        <begin position="207"/>
        <end position="223"/>
    </location>
</feature>
<dbReference type="PANTHER" id="PTHR30487">
    <property type="entry name" value="TYPE 4 PREPILIN-LIKE PROTEINS LEADER PEPTIDE-PROCESSING ENZYME"/>
    <property type="match status" value="1"/>
</dbReference>
<dbReference type="InterPro" id="IPR050882">
    <property type="entry name" value="Prepilin_peptidase/N-MTase"/>
</dbReference>
<gene>
    <name evidence="3" type="ORF">DOK79_001121</name>
</gene>
<dbReference type="EMBL" id="CP147250">
    <property type="protein sequence ID" value="WYJ79581.1"/>
    <property type="molecule type" value="Genomic_DNA"/>
</dbReference>